<evidence type="ECO:0000313" key="2">
    <source>
        <dbReference type="Proteomes" id="UP001055811"/>
    </source>
</evidence>
<proteinExistence type="predicted"/>
<gene>
    <name evidence="1" type="ORF">L2E82_02443</name>
</gene>
<evidence type="ECO:0000313" key="1">
    <source>
        <dbReference type="EMBL" id="KAI3789642.1"/>
    </source>
</evidence>
<name>A0ACB9H3T7_CICIN</name>
<comment type="caution">
    <text evidence="1">The sequence shown here is derived from an EMBL/GenBank/DDBJ whole genome shotgun (WGS) entry which is preliminary data.</text>
</comment>
<dbReference type="Proteomes" id="UP001055811">
    <property type="component" value="Linkage Group LG01"/>
</dbReference>
<sequence length="79" mass="8381">MLCLTEISGPRVGLPSNTQPRSTQVDDNSNKLSLLNGRATTASSGCTFSADSSLLSPNFSSSIAIRNMPKVKTNRVKIP</sequence>
<reference evidence="2" key="1">
    <citation type="journal article" date="2022" name="Mol. Ecol. Resour.">
        <title>The genomes of chicory, endive, great burdock and yacon provide insights into Asteraceae palaeo-polyploidization history and plant inulin production.</title>
        <authorList>
            <person name="Fan W."/>
            <person name="Wang S."/>
            <person name="Wang H."/>
            <person name="Wang A."/>
            <person name="Jiang F."/>
            <person name="Liu H."/>
            <person name="Zhao H."/>
            <person name="Xu D."/>
            <person name="Zhang Y."/>
        </authorList>
    </citation>
    <scope>NUCLEOTIDE SEQUENCE [LARGE SCALE GENOMIC DNA]</scope>
    <source>
        <strain evidence="2">cv. Punajuju</strain>
    </source>
</reference>
<organism evidence="1 2">
    <name type="scientific">Cichorium intybus</name>
    <name type="common">Chicory</name>
    <dbReference type="NCBI Taxonomy" id="13427"/>
    <lineage>
        <taxon>Eukaryota</taxon>
        <taxon>Viridiplantae</taxon>
        <taxon>Streptophyta</taxon>
        <taxon>Embryophyta</taxon>
        <taxon>Tracheophyta</taxon>
        <taxon>Spermatophyta</taxon>
        <taxon>Magnoliopsida</taxon>
        <taxon>eudicotyledons</taxon>
        <taxon>Gunneridae</taxon>
        <taxon>Pentapetalae</taxon>
        <taxon>asterids</taxon>
        <taxon>campanulids</taxon>
        <taxon>Asterales</taxon>
        <taxon>Asteraceae</taxon>
        <taxon>Cichorioideae</taxon>
        <taxon>Cichorieae</taxon>
        <taxon>Cichoriinae</taxon>
        <taxon>Cichorium</taxon>
    </lineage>
</organism>
<dbReference type="EMBL" id="CM042009">
    <property type="protein sequence ID" value="KAI3789642.1"/>
    <property type="molecule type" value="Genomic_DNA"/>
</dbReference>
<protein>
    <submittedName>
        <fullName evidence="1">Uncharacterized protein</fullName>
    </submittedName>
</protein>
<keyword evidence="2" id="KW-1185">Reference proteome</keyword>
<accession>A0ACB9H3T7</accession>
<reference evidence="1 2" key="2">
    <citation type="journal article" date="2022" name="Mol. Ecol. Resour.">
        <title>The genomes of chicory, endive, great burdock and yacon provide insights into Asteraceae paleo-polyploidization history and plant inulin production.</title>
        <authorList>
            <person name="Fan W."/>
            <person name="Wang S."/>
            <person name="Wang H."/>
            <person name="Wang A."/>
            <person name="Jiang F."/>
            <person name="Liu H."/>
            <person name="Zhao H."/>
            <person name="Xu D."/>
            <person name="Zhang Y."/>
        </authorList>
    </citation>
    <scope>NUCLEOTIDE SEQUENCE [LARGE SCALE GENOMIC DNA]</scope>
    <source>
        <strain evidence="2">cv. Punajuju</strain>
        <tissue evidence="1">Leaves</tissue>
    </source>
</reference>